<dbReference type="NCBIfam" id="NF003698">
    <property type="entry name" value="PRK05309.1"/>
    <property type="match status" value="1"/>
</dbReference>
<organism evidence="9 10">
    <name type="scientific">Candidatus Woesebacteria bacterium RIFCSPLOWO2_01_FULL_39_21</name>
    <dbReference type="NCBI Taxonomy" id="1802519"/>
    <lineage>
        <taxon>Bacteria</taxon>
        <taxon>Candidatus Woeseibacteriota</taxon>
    </lineage>
</organism>
<accession>A0A1F8BDC7</accession>
<dbReference type="GO" id="GO:0003735">
    <property type="term" value="F:structural constituent of ribosome"/>
    <property type="evidence" value="ECO:0007669"/>
    <property type="project" value="InterPro"/>
</dbReference>
<dbReference type="PIRSF" id="PIRSF002131">
    <property type="entry name" value="Ribosomal_S11"/>
    <property type="match status" value="1"/>
</dbReference>
<comment type="function">
    <text evidence="7">Located on the platform of the 30S subunit, it bridges several disparate RNA helices of the 16S rRNA. Forms part of the Shine-Dalgarno cleft in the 70S ribosome.</text>
</comment>
<evidence type="ECO:0000256" key="7">
    <source>
        <dbReference type="HAMAP-Rule" id="MF_01310"/>
    </source>
</evidence>
<dbReference type="STRING" id="1802519.A2961_04675"/>
<evidence type="ECO:0000256" key="1">
    <source>
        <dbReference type="ARBA" id="ARBA00006194"/>
    </source>
</evidence>
<evidence type="ECO:0000256" key="6">
    <source>
        <dbReference type="ARBA" id="ARBA00035160"/>
    </source>
</evidence>
<dbReference type="SUPFAM" id="SSF53137">
    <property type="entry name" value="Translational machinery components"/>
    <property type="match status" value="1"/>
</dbReference>
<dbReference type="GO" id="GO:0019843">
    <property type="term" value="F:rRNA binding"/>
    <property type="evidence" value="ECO:0007669"/>
    <property type="project" value="UniProtKB-UniRule"/>
</dbReference>
<sequence length="121" mass="12856">MVAKKNTDTAKIFVSASFNNTLINVTDDKGDSLVWGSAGSSGFKGTRKATPFAATTAVEKVVNKAKDELGVKEVEVYIKGPGAGRDAALRAIRTSGLKISMIADVTPIPHDGPRPKKRRRS</sequence>
<comment type="similarity">
    <text evidence="1 7 8">Belongs to the universal ribosomal protein uS11 family.</text>
</comment>
<dbReference type="EMBL" id="MGHF01000029">
    <property type="protein sequence ID" value="OGM62041.1"/>
    <property type="molecule type" value="Genomic_DNA"/>
</dbReference>
<evidence type="ECO:0000256" key="2">
    <source>
        <dbReference type="ARBA" id="ARBA00022730"/>
    </source>
</evidence>
<keyword evidence="5 7" id="KW-0687">Ribonucleoprotein</keyword>
<reference evidence="9 10" key="1">
    <citation type="journal article" date="2016" name="Nat. Commun.">
        <title>Thousands of microbial genomes shed light on interconnected biogeochemical processes in an aquifer system.</title>
        <authorList>
            <person name="Anantharaman K."/>
            <person name="Brown C.T."/>
            <person name="Hug L.A."/>
            <person name="Sharon I."/>
            <person name="Castelle C.J."/>
            <person name="Probst A.J."/>
            <person name="Thomas B.C."/>
            <person name="Singh A."/>
            <person name="Wilkins M.J."/>
            <person name="Karaoz U."/>
            <person name="Brodie E.L."/>
            <person name="Williams K.H."/>
            <person name="Hubbard S.S."/>
            <person name="Banfield J.F."/>
        </authorList>
    </citation>
    <scope>NUCLEOTIDE SEQUENCE [LARGE SCALE GENOMIC DNA]</scope>
</reference>
<dbReference type="NCBIfam" id="TIGR03632">
    <property type="entry name" value="uS11_bact"/>
    <property type="match status" value="1"/>
</dbReference>
<keyword evidence="2 7" id="KW-0699">rRNA-binding</keyword>
<dbReference type="InterPro" id="IPR018102">
    <property type="entry name" value="Ribosomal_uS11_CS"/>
</dbReference>
<protein>
    <recommendedName>
        <fullName evidence="6 7">Small ribosomal subunit protein uS11</fullName>
    </recommendedName>
</protein>
<evidence type="ECO:0000313" key="10">
    <source>
        <dbReference type="Proteomes" id="UP000177082"/>
    </source>
</evidence>
<dbReference type="Gene3D" id="3.30.420.80">
    <property type="entry name" value="Ribosomal protein S11"/>
    <property type="match status" value="1"/>
</dbReference>
<keyword evidence="4 7" id="KW-0689">Ribosomal protein</keyword>
<gene>
    <name evidence="7" type="primary">rpsK</name>
    <name evidence="9" type="ORF">A2961_04675</name>
</gene>
<dbReference type="InterPro" id="IPR036967">
    <property type="entry name" value="Ribosomal_uS11_sf"/>
</dbReference>
<evidence type="ECO:0000313" key="9">
    <source>
        <dbReference type="EMBL" id="OGM62041.1"/>
    </source>
</evidence>
<dbReference type="PROSITE" id="PS00054">
    <property type="entry name" value="RIBOSOMAL_S11"/>
    <property type="match status" value="1"/>
</dbReference>
<evidence type="ECO:0000256" key="4">
    <source>
        <dbReference type="ARBA" id="ARBA00022980"/>
    </source>
</evidence>
<dbReference type="AlphaFoldDB" id="A0A1F8BDC7"/>
<dbReference type="PANTHER" id="PTHR11759">
    <property type="entry name" value="40S RIBOSOMAL PROTEIN S14/30S RIBOSOMAL PROTEIN S11"/>
    <property type="match status" value="1"/>
</dbReference>
<dbReference type="HAMAP" id="MF_01310">
    <property type="entry name" value="Ribosomal_uS11"/>
    <property type="match status" value="1"/>
</dbReference>
<comment type="caution">
    <text evidence="9">The sequence shown here is derived from an EMBL/GenBank/DDBJ whole genome shotgun (WGS) entry which is preliminary data.</text>
</comment>
<dbReference type="GO" id="GO:1990904">
    <property type="term" value="C:ribonucleoprotein complex"/>
    <property type="evidence" value="ECO:0007669"/>
    <property type="project" value="UniProtKB-KW"/>
</dbReference>
<dbReference type="Proteomes" id="UP000177082">
    <property type="component" value="Unassembled WGS sequence"/>
</dbReference>
<comment type="subunit">
    <text evidence="7">Part of the 30S ribosomal subunit. Interacts with proteins S7 and S18. Binds to IF-3.</text>
</comment>
<keyword evidence="3 7" id="KW-0694">RNA-binding</keyword>
<dbReference type="GO" id="GO:0005840">
    <property type="term" value="C:ribosome"/>
    <property type="evidence" value="ECO:0007669"/>
    <property type="project" value="UniProtKB-KW"/>
</dbReference>
<evidence type="ECO:0000256" key="5">
    <source>
        <dbReference type="ARBA" id="ARBA00023274"/>
    </source>
</evidence>
<dbReference type="InterPro" id="IPR001971">
    <property type="entry name" value="Ribosomal_uS11"/>
</dbReference>
<dbReference type="InterPro" id="IPR019981">
    <property type="entry name" value="Ribosomal_uS11_bac-type"/>
</dbReference>
<dbReference type="GO" id="GO:0006412">
    <property type="term" value="P:translation"/>
    <property type="evidence" value="ECO:0007669"/>
    <property type="project" value="UniProtKB-UniRule"/>
</dbReference>
<evidence type="ECO:0000256" key="8">
    <source>
        <dbReference type="RuleBase" id="RU003629"/>
    </source>
</evidence>
<dbReference type="Pfam" id="PF00411">
    <property type="entry name" value="Ribosomal_S11"/>
    <property type="match status" value="1"/>
</dbReference>
<name>A0A1F8BDC7_9BACT</name>
<evidence type="ECO:0000256" key="3">
    <source>
        <dbReference type="ARBA" id="ARBA00022884"/>
    </source>
</evidence>
<proteinExistence type="inferred from homology"/>